<protein>
    <recommendedName>
        <fullName evidence="22">RxLR effector protein</fullName>
    </recommendedName>
</protein>
<sequence length="50" mass="5383">MAPTIVYVSLVCFVSRLVFSVYAVDSTNELVEATKAATLDRVCNGPSPFT</sequence>
<dbReference type="EMBL" id="QXGF01002072">
    <property type="protein sequence ID" value="KAE8926286.1"/>
    <property type="molecule type" value="Genomic_DNA"/>
</dbReference>
<dbReference type="OrthoDB" id="10275659at2759"/>
<evidence type="ECO:0000313" key="12">
    <source>
        <dbReference type="Proteomes" id="UP000429523"/>
    </source>
</evidence>
<dbReference type="AlphaFoldDB" id="A0A6A3SFU8"/>
<dbReference type="EMBL" id="QXGC01002113">
    <property type="protein sequence ID" value="KAE9190646.1"/>
    <property type="molecule type" value="Genomic_DNA"/>
</dbReference>
<gene>
    <name evidence="10" type="ORF">PF001_g20848</name>
    <name evidence="9" type="ORF">PF002_g23423</name>
    <name evidence="8" type="ORF">PF004_g21842</name>
    <name evidence="7" type="ORF">PF005_g22201</name>
    <name evidence="6" type="ORF">PF006_g19318</name>
    <name evidence="5" type="ORF">PF007_g22734</name>
    <name evidence="11" type="ORF">PF008_g21259</name>
    <name evidence="2" type="ORF">PF009_g23524</name>
    <name evidence="4" type="ORF">PF010_g22467</name>
    <name evidence="3" type="ORF">PF011_g21457</name>
</gene>
<evidence type="ECO:0000313" key="16">
    <source>
        <dbReference type="Proteomes" id="UP000440732"/>
    </source>
</evidence>
<evidence type="ECO:0000313" key="8">
    <source>
        <dbReference type="EMBL" id="KAE9190646.1"/>
    </source>
</evidence>
<dbReference type="Proteomes" id="UP000441208">
    <property type="component" value="Unassembled WGS sequence"/>
</dbReference>
<dbReference type="EMBL" id="QXGE01001835">
    <property type="protein sequence ID" value="KAE9287732.1"/>
    <property type="molecule type" value="Genomic_DNA"/>
</dbReference>
<evidence type="ECO:0000313" key="7">
    <source>
        <dbReference type="EMBL" id="KAE9183156.1"/>
    </source>
</evidence>
<comment type="caution">
    <text evidence="6">The sequence shown here is derived from an EMBL/GenBank/DDBJ whole genome shotgun (WGS) entry which is preliminary data.</text>
</comment>
<dbReference type="Proteomes" id="UP000460718">
    <property type="component" value="Unassembled WGS sequence"/>
</dbReference>
<evidence type="ECO:0000313" key="6">
    <source>
        <dbReference type="EMBL" id="KAE9115313.1"/>
    </source>
</evidence>
<evidence type="ECO:0000313" key="10">
    <source>
        <dbReference type="EMBL" id="KAE9287732.1"/>
    </source>
</evidence>
<evidence type="ECO:0000313" key="13">
    <source>
        <dbReference type="Proteomes" id="UP000433483"/>
    </source>
</evidence>
<proteinExistence type="predicted"/>
<evidence type="ECO:0000313" key="19">
    <source>
        <dbReference type="Proteomes" id="UP000476176"/>
    </source>
</evidence>
<dbReference type="Proteomes" id="UP000433483">
    <property type="component" value="Unassembled WGS sequence"/>
</dbReference>
<feature type="signal peptide" evidence="1">
    <location>
        <begin position="1"/>
        <end position="23"/>
    </location>
</feature>
<evidence type="ECO:0000313" key="20">
    <source>
        <dbReference type="Proteomes" id="UP000486351"/>
    </source>
</evidence>
<dbReference type="Proteomes" id="UP000476176">
    <property type="component" value="Unassembled WGS sequence"/>
</dbReference>
<evidence type="ECO:0000313" key="21">
    <source>
        <dbReference type="Proteomes" id="UP000488956"/>
    </source>
</evidence>
<evidence type="ECO:0000313" key="14">
    <source>
        <dbReference type="Proteomes" id="UP000437068"/>
    </source>
</evidence>
<feature type="chain" id="PRO_5036165990" description="RxLR effector protein" evidence="1">
    <location>
        <begin position="24"/>
        <end position="50"/>
    </location>
</feature>
<dbReference type="Proteomes" id="UP000488956">
    <property type="component" value="Unassembled WGS sequence"/>
</dbReference>
<dbReference type="EMBL" id="QXFW01002037">
    <property type="protein sequence ID" value="KAE8982804.1"/>
    <property type="molecule type" value="Genomic_DNA"/>
</dbReference>
<dbReference type="Proteomes" id="UP000486351">
    <property type="component" value="Unassembled WGS sequence"/>
</dbReference>
<dbReference type="Proteomes" id="UP000437068">
    <property type="component" value="Unassembled WGS sequence"/>
</dbReference>
<dbReference type="Proteomes" id="UP000440367">
    <property type="component" value="Unassembled WGS sequence"/>
</dbReference>
<evidence type="ECO:0000313" key="9">
    <source>
        <dbReference type="EMBL" id="KAE9195085.1"/>
    </source>
</evidence>
<dbReference type="EMBL" id="QXGD01002013">
    <property type="protein sequence ID" value="KAE9195085.1"/>
    <property type="molecule type" value="Genomic_DNA"/>
</dbReference>
<name>A0A6A3SFU8_9STRA</name>
<accession>A0A6A3SFU8</accession>
<dbReference type="Proteomes" id="UP000429523">
    <property type="component" value="Unassembled WGS sequence"/>
</dbReference>
<evidence type="ECO:0000313" key="4">
    <source>
        <dbReference type="EMBL" id="KAE9080206.1"/>
    </source>
</evidence>
<dbReference type="EMBL" id="QXFX01002143">
    <property type="protein sequence ID" value="KAE9080206.1"/>
    <property type="molecule type" value="Genomic_DNA"/>
</dbReference>
<evidence type="ECO:0008006" key="22">
    <source>
        <dbReference type="Google" id="ProtNLM"/>
    </source>
</evidence>
<evidence type="ECO:0000313" key="18">
    <source>
        <dbReference type="Proteomes" id="UP000460718"/>
    </source>
</evidence>
<evidence type="ECO:0000256" key="1">
    <source>
        <dbReference type="SAM" id="SignalP"/>
    </source>
</evidence>
<evidence type="ECO:0000313" key="3">
    <source>
        <dbReference type="EMBL" id="KAE8982804.1"/>
    </source>
</evidence>
<evidence type="ECO:0000313" key="2">
    <source>
        <dbReference type="EMBL" id="KAE8926286.1"/>
    </source>
</evidence>
<evidence type="ECO:0000313" key="15">
    <source>
        <dbReference type="Proteomes" id="UP000440367"/>
    </source>
</evidence>
<dbReference type="EMBL" id="QXGB01001968">
    <property type="protein sequence ID" value="KAE9183156.1"/>
    <property type="molecule type" value="Genomic_DNA"/>
</dbReference>
<keyword evidence="1" id="KW-0732">Signal</keyword>
<keyword evidence="13" id="KW-1185">Reference proteome</keyword>
<organism evidence="6 16">
    <name type="scientific">Phytophthora fragariae</name>
    <dbReference type="NCBI Taxonomy" id="53985"/>
    <lineage>
        <taxon>Eukaryota</taxon>
        <taxon>Sar</taxon>
        <taxon>Stramenopiles</taxon>
        <taxon>Oomycota</taxon>
        <taxon>Peronosporomycetes</taxon>
        <taxon>Peronosporales</taxon>
        <taxon>Peronosporaceae</taxon>
        <taxon>Phytophthora</taxon>
    </lineage>
</organism>
<evidence type="ECO:0000313" key="5">
    <source>
        <dbReference type="EMBL" id="KAE9081255.1"/>
    </source>
</evidence>
<dbReference type="EMBL" id="QXFZ01002063">
    <property type="protein sequence ID" value="KAE9081255.1"/>
    <property type="molecule type" value="Genomic_DNA"/>
</dbReference>
<reference evidence="12 13" key="1">
    <citation type="submission" date="2018-08" db="EMBL/GenBank/DDBJ databases">
        <title>Genomic investigation of the strawberry pathogen Phytophthora fragariae indicates pathogenicity is determined by transcriptional variation in three key races.</title>
        <authorList>
            <person name="Adams T.M."/>
            <person name="Armitage A.D."/>
            <person name="Sobczyk M.K."/>
            <person name="Bates H.J."/>
            <person name="Dunwell J.M."/>
            <person name="Nellist C.F."/>
            <person name="Harrison R.J."/>
        </authorList>
    </citation>
    <scope>NUCLEOTIDE SEQUENCE [LARGE SCALE GENOMIC DNA]</scope>
    <source>
        <strain evidence="10 14">A4</strain>
        <strain evidence="9 15">BC-1</strain>
        <strain evidence="8 19">BC-23</strain>
        <strain evidence="7 13">NOV-27</strain>
        <strain evidence="6 16">NOV-5</strain>
        <strain evidence="5 17">NOV-71</strain>
        <strain evidence="11 20">NOV-77</strain>
        <strain evidence="2 12">NOV-9</strain>
        <strain evidence="4 21">ONT-3</strain>
        <strain evidence="3 18">SCRP245</strain>
    </source>
</reference>
<dbReference type="EMBL" id="QXGA01001582">
    <property type="protein sequence ID" value="KAE9115313.1"/>
    <property type="molecule type" value="Genomic_DNA"/>
</dbReference>
<dbReference type="EMBL" id="QXFY01001887">
    <property type="protein sequence ID" value="KAE9307332.1"/>
    <property type="molecule type" value="Genomic_DNA"/>
</dbReference>
<evidence type="ECO:0000313" key="11">
    <source>
        <dbReference type="EMBL" id="KAE9307332.1"/>
    </source>
</evidence>
<evidence type="ECO:0000313" key="17">
    <source>
        <dbReference type="Proteomes" id="UP000441208"/>
    </source>
</evidence>
<dbReference type="Proteomes" id="UP000440732">
    <property type="component" value="Unassembled WGS sequence"/>
</dbReference>